<evidence type="ECO:0000313" key="2">
    <source>
        <dbReference type="EMBL" id="XBH20347.1"/>
    </source>
</evidence>
<name>A0AAU7DQ84_9MICO</name>
<keyword evidence="1" id="KW-0472">Membrane</keyword>
<sequence>MHQNTEYTLETFTARTRGTPYVLEQTKNGLKVSLNVVDHDWASTLAAHQVREFYEVLVKFDVESGFAKITPQQRELKYQLGANGAVIGASVGGEVFRGRIIHSKSSISTSKNGVPNNVVRSQASWNFDGQELQDFVTKTLIECGWQVDEGMAGKVGMIAAIFGGIVAVIAGVGALVLTLVGR</sequence>
<evidence type="ECO:0000256" key="1">
    <source>
        <dbReference type="SAM" id="Phobius"/>
    </source>
</evidence>
<gene>
    <name evidence="2" type="ORF">V5R04_08780</name>
</gene>
<feature type="transmembrane region" description="Helical" evidence="1">
    <location>
        <begin position="157"/>
        <end position="180"/>
    </location>
</feature>
<protein>
    <submittedName>
        <fullName evidence="2">Uncharacterized protein</fullName>
    </submittedName>
</protein>
<accession>A0AAU7DQ84</accession>
<reference evidence="2" key="1">
    <citation type="submission" date="2024-02" db="EMBL/GenBank/DDBJ databases">
        <title>Tomenella chthoni gen. nov. sp. nov., a member of the family Jonesiaceae isolated from bat guano.</title>
        <authorList>
            <person name="Miller S.L."/>
            <person name="King J."/>
            <person name="Sankaranarayanan K."/>
            <person name="Lawson P.A."/>
        </authorList>
    </citation>
    <scope>NUCLEOTIDE SEQUENCE</scope>
    <source>
        <strain evidence="2">BS-20</strain>
    </source>
</reference>
<proteinExistence type="predicted"/>
<keyword evidence="1" id="KW-1133">Transmembrane helix</keyword>
<keyword evidence="1" id="KW-0812">Transmembrane</keyword>
<dbReference type="EMBL" id="CP146203">
    <property type="protein sequence ID" value="XBH20347.1"/>
    <property type="molecule type" value="Genomic_DNA"/>
</dbReference>
<organism evidence="2">
    <name type="scientific">Jonesiaceae bacterium BS-20</name>
    <dbReference type="NCBI Taxonomy" id="3120821"/>
    <lineage>
        <taxon>Bacteria</taxon>
        <taxon>Bacillati</taxon>
        <taxon>Actinomycetota</taxon>
        <taxon>Actinomycetes</taxon>
        <taxon>Micrococcales</taxon>
        <taxon>Jonesiaceae</taxon>
    </lineage>
</organism>
<dbReference type="AlphaFoldDB" id="A0AAU7DQ84"/>